<comment type="similarity">
    <text evidence="1">Belongs to the carbohydrate kinase PfkB family.</text>
</comment>
<accession>A0A384YW90</accession>
<dbReference type="Pfam" id="PF00294">
    <property type="entry name" value="PfkB"/>
    <property type="match status" value="1"/>
</dbReference>
<keyword evidence="2" id="KW-0808">Transferase</keyword>
<dbReference type="OrthoDB" id="4145963at2"/>
<keyword evidence="3 5" id="KW-0418">Kinase</keyword>
<evidence type="ECO:0000256" key="3">
    <source>
        <dbReference type="ARBA" id="ARBA00022777"/>
    </source>
</evidence>
<evidence type="ECO:0000259" key="4">
    <source>
        <dbReference type="Pfam" id="PF00294"/>
    </source>
</evidence>
<evidence type="ECO:0000313" key="6">
    <source>
        <dbReference type="EMBL" id="GFE36349.1"/>
    </source>
</evidence>
<dbReference type="SUPFAM" id="SSF53613">
    <property type="entry name" value="Ribokinase-like"/>
    <property type="match status" value="1"/>
</dbReference>
<dbReference type="PRINTS" id="PR00990">
    <property type="entry name" value="RIBOKINASE"/>
</dbReference>
<dbReference type="PANTHER" id="PTHR10584">
    <property type="entry name" value="SUGAR KINASE"/>
    <property type="match status" value="1"/>
</dbReference>
<keyword evidence="7" id="KW-1185">Reference proteome</keyword>
<evidence type="ECO:0000256" key="2">
    <source>
        <dbReference type="ARBA" id="ARBA00022679"/>
    </source>
</evidence>
<dbReference type="Proteomes" id="UP000431826">
    <property type="component" value="Unassembled WGS sequence"/>
</dbReference>
<dbReference type="AlphaFoldDB" id="A0A384YW90"/>
<sequence>MGYDVLVLGSLVMDRKYFAVGSLGGAAPVWGVQRHHGGVGRNIAVNTARLGARTAFAGLSGYGRDAADLEAELTGLGVRPLHLLRTEDGTGHWDVLLDEGGRQITSRIALPDPAAGRDLAGPALAGTVAAAKAVAAEGGLDEELLTWLSREAGKHGTPVVGLPTRQRDFGPRAHLLPLYDVLLLNAREAQALTGQPGTPAEQARRLLGRGPRVVVVTAGADGAAVASAEQPEPLTLPAEAGPCADDTGAGDALASAFLVHLVRGASPKAALALGLRAARLTIACRQNTCRTLATDPALTARRTGRWTPPGERAS</sequence>
<dbReference type="InterPro" id="IPR011611">
    <property type="entry name" value="PfkB_dom"/>
</dbReference>
<dbReference type="InterPro" id="IPR002139">
    <property type="entry name" value="Ribo/fructo_kinase"/>
</dbReference>
<dbReference type="EMBL" id="BLIR01000001">
    <property type="protein sequence ID" value="GFE36349.1"/>
    <property type="molecule type" value="Genomic_DNA"/>
</dbReference>
<name>A0A384YW90_9ACTN</name>
<protein>
    <submittedName>
        <fullName evidence="5 6">Carbohydrate kinase</fullName>
    </submittedName>
</protein>
<evidence type="ECO:0000256" key="1">
    <source>
        <dbReference type="ARBA" id="ARBA00010688"/>
    </source>
</evidence>
<dbReference type="RefSeq" id="WP_159742668.1">
    <property type="nucleotide sequence ID" value="NZ_BLIR01000001.1"/>
</dbReference>
<organism evidence="5">
    <name type="scientific">Streptomyces tubercidicus</name>
    <dbReference type="NCBI Taxonomy" id="47759"/>
    <lineage>
        <taxon>Bacteria</taxon>
        <taxon>Bacillati</taxon>
        <taxon>Actinomycetota</taxon>
        <taxon>Actinomycetes</taxon>
        <taxon>Kitasatosporales</taxon>
        <taxon>Streptomycetaceae</taxon>
        <taxon>Streptomyces</taxon>
    </lineage>
</organism>
<dbReference type="GO" id="GO:0016301">
    <property type="term" value="F:kinase activity"/>
    <property type="evidence" value="ECO:0007669"/>
    <property type="project" value="UniProtKB-KW"/>
</dbReference>
<reference evidence="5" key="1">
    <citation type="journal article" date="2018" name="Microb. Cell Fact.">
        <title>Discovery and characterization of the tubercidin biosynthetic pathway from Streptomyces tubercidicus NBRC 13090.</title>
        <authorList>
            <person name="Liu Y."/>
            <person name="Gong R."/>
            <person name="Liu X."/>
            <person name="Zhang P."/>
            <person name="Zhang Q."/>
            <person name="Cai Y.S."/>
            <person name="Deng Z."/>
            <person name="Winkler M."/>
            <person name="Wu J."/>
            <person name="Chen W."/>
        </authorList>
    </citation>
    <scope>NUCLEOTIDE SEQUENCE</scope>
    <source>
        <strain evidence="5">NBRC 13090</strain>
    </source>
</reference>
<dbReference type="InterPro" id="IPR002173">
    <property type="entry name" value="Carboh/pur_kinase_PfkB_CS"/>
</dbReference>
<dbReference type="PROSITE" id="PS00583">
    <property type="entry name" value="PFKB_KINASES_1"/>
    <property type="match status" value="1"/>
</dbReference>
<gene>
    <name evidence="5" type="primary">tubH</name>
    <name evidence="6" type="ORF">Stube_10220</name>
</gene>
<dbReference type="GO" id="GO:0006796">
    <property type="term" value="P:phosphate-containing compound metabolic process"/>
    <property type="evidence" value="ECO:0007669"/>
    <property type="project" value="UniProtKB-ARBA"/>
</dbReference>
<dbReference type="InterPro" id="IPR029056">
    <property type="entry name" value="Ribokinase-like"/>
</dbReference>
<dbReference type="Gene3D" id="3.40.1190.20">
    <property type="match status" value="1"/>
</dbReference>
<dbReference type="PANTHER" id="PTHR10584:SF166">
    <property type="entry name" value="RIBOKINASE"/>
    <property type="match status" value="1"/>
</dbReference>
<dbReference type="GO" id="GO:0005829">
    <property type="term" value="C:cytosol"/>
    <property type="evidence" value="ECO:0007669"/>
    <property type="project" value="TreeGrafter"/>
</dbReference>
<evidence type="ECO:0000313" key="7">
    <source>
        <dbReference type="Proteomes" id="UP000431826"/>
    </source>
</evidence>
<evidence type="ECO:0000313" key="5">
    <source>
        <dbReference type="EMBL" id="AVW83016.1"/>
    </source>
</evidence>
<proteinExistence type="inferred from homology"/>
<dbReference type="EMBL" id="MG706975">
    <property type="protein sequence ID" value="AVW83016.1"/>
    <property type="molecule type" value="Genomic_DNA"/>
</dbReference>
<reference evidence="6 7" key="2">
    <citation type="submission" date="2019-12" db="EMBL/GenBank/DDBJ databases">
        <title>Whole genome shotgun sequence of Streptomyces tubercidicus NBRC 13090.</title>
        <authorList>
            <person name="Ichikawa N."/>
            <person name="Kimura A."/>
            <person name="Kitahashi Y."/>
            <person name="Komaki H."/>
            <person name="Tamura T."/>
        </authorList>
    </citation>
    <scope>NUCLEOTIDE SEQUENCE [LARGE SCALE GENOMIC DNA]</scope>
    <source>
        <strain evidence="6 7">NBRC 13090</strain>
    </source>
</reference>
<dbReference type="GeneID" id="96282195"/>
<feature type="domain" description="Carbohydrate kinase PfkB" evidence="4">
    <location>
        <begin position="4"/>
        <end position="286"/>
    </location>
</feature>